<evidence type="ECO:0000313" key="2">
    <source>
        <dbReference type="Proteomes" id="UP000821853"/>
    </source>
</evidence>
<dbReference type="VEuPathDB" id="VectorBase:HLOH_059315"/>
<name>A0A9J6H1C9_HAELO</name>
<protein>
    <submittedName>
        <fullName evidence="1">Uncharacterized protein</fullName>
    </submittedName>
</protein>
<dbReference type="SUPFAM" id="SSF51445">
    <property type="entry name" value="(Trans)glycosidases"/>
    <property type="match status" value="1"/>
</dbReference>
<gene>
    <name evidence="1" type="ORF">HPB48_022366</name>
</gene>
<sequence length="181" mass="19400">MERFVTSVRQIVIDNQLDGIAIHWVSPEPRCVDPNATDTLKAIVAAIRNDLNVTIAVFLPADANTSLPVWNQISPLVDYAFIETQKLNPADGFGLTMCYEMSQLAARILVQFAGSHDGKICAGVSLAPWIVNGTAIGPFYNMNLTSGPRFGGTTGTGRGPVYDLCHGGSGSGTVQDQNIYK</sequence>
<dbReference type="Gene3D" id="3.20.20.80">
    <property type="entry name" value="Glycosidases"/>
    <property type="match status" value="1"/>
</dbReference>
<keyword evidence="2" id="KW-1185">Reference proteome</keyword>
<comment type="caution">
    <text evidence="1">The sequence shown here is derived from an EMBL/GenBank/DDBJ whole genome shotgun (WGS) entry which is preliminary data.</text>
</comment>
<dbReference type="Proteomes" id="UP000821853">
    <property type="component" value="Chromosome 8"/>
</dbReference>
<dbReference type="AlphaFoldDB" id="A0A9J6H1C9"/>
<evidence type="ECO:0000313" key="1">
    <source>
        <dbReference type="EMBL" id="KAH9380527.1"/>
    </source>
</evidence>
<dbReference type="InterPro" id="IPR017853">
    <property type="entry name" value="GH"/>
</dbReference>
<proteinExistence type="predicted"/>
<organism evidence="1 2">
    <name type="scientific">Haemaphysalis longicornis</name>
    <name type="common">Bush tick</name>
    <dbReference type="NCBI Taxonomy" id="44386"/>
    <lineage>
        <taxon>Eukaryota</taxon>
        <taxon>Metazoa</taxon>
        <taxon>Ecdysozoa</taxon>
        <taxon>Arthropoda</taxon>
        <taxon>Chelicerata</taxon>
        <taxon>Arachnida</taxon>
        <taxon>Acari</taxon>
        <taxon>Parasitiformes</taxon>
        <taxon>Ixodida</taxon>
        <taxon>Ixodoidea</taxon>
        <taxon>Ixodidae</taxon>
        <taxon>Haemaphysalinae</taxon>
        <taxon>Haemaphysalis</taxon>
    </lineage>
</organism>
<dbReference type="EMBL" id="JABSTR010000010">
    <property type="protein sequence ID" value="KAH9380527.1"/>
    <property type="molecule type" value="Genomic_DNA"/>
</dbReference>
<reference evidence="1 2" key="1">
    <citation type="journal article" date="2020" name="Cell">
        <title>Large-Scale Comparative Analyses of Tick Genomes Elucidate Their Genetic Diversity and Vector Capacities.</title>
        <authorList>
            <consortium name="Tick Genome and Microbiome Consortium (TIGMIC)"/>
            <person name="Jia N."/>
            <person name="Wang J."/>
            <person name="Shi W."/>
            <person name="Du L."/>
            <person name="Sun Y."/>
            <person name="Zhan W."/>
            <person name="Jiang J.F."/>
            <person name="Wang Q."/>
            <person name="Zhang B."/>
            <person name="Ji P."/>
            <person name="Bell-Sakyi L."/>
            <person name="Cui X.M."/>
            <person name="Yuan T.T."/>
            <person name="Jiang B.G."/>
            <person name="Yang W.F."/>
            <person name="Lam T.T."/>
            <person name="Chang Q.C."/>
            <person name="Ding S.J."/>
            <person name="Wang X.J."/>
            <person name="Zhu J.G."/>
            <person name="Ruan X.D."/>
            <person name="Zhao L."/>
            <person name="Wei J.T."/>
            <person name="Ye R.Z."/>
            <person name="Que T.C."/>
            <person name="Du C.H."/>
            <person name="Zhou Y.H."/>
            <person name="Cheng J.X."/>
            <person name="Dai P.F."/>
            <person name="Guo W.B."/>
            <person name="Han X.H."/>
            <person name="Huang E.J."/>
            <person name="Li L.F."/>
            <person name="Wei W."/>
            <person name="Gao Y.C."/>
            <person name="Liu J.Z."/>
            <person name="Shao H.Z."/>
            <person name="Wang X."/>
            <person name="Wang C.C."/>
            <person name="Yang T.C."/>
            <person name="Huo Q.B."/>
            <person name="Li W."/>
            <person name="Chen H.Y."/>
            <person name="Chen S.E."/>
            <person name="Zhou L.G."/>
            <person name="Ni X.B."/>
            <person name="Tian J.H."/>
            <person name="Sheng Y."/>
            <person name="Liu T."/>
            <person name="Pan Y.S."/>
            <person name="Xia L.Y."/>
            <person name="Li J."/>
            <person name="Zhao F."/>
            <person name="Cao W.C."/>
        </authorList>
    </citation>
    <scope>NUCLEOTIDE SEQUENCE [LARGE SCALE GENOMIC DNA]</scope>
    <source>
        <strain evidence="1">HaeL-2018</strain>
    </source>
</reference>
<accession>A0A9J6H1C9</accession>